<organism evidence="1 2">
    <name type="scientific">Catharanthus roseus</name>
    <name type="common">Madagascar periwinkle</name>
    <name type="synonym">Vinca rosea</name>
    <dbReference type="NCBI Taxonomy" id="4058"/>
    <lineage>
        <taxon>Eukaryota</taxon>
        <taxon>Viridiplantae</taxon>
        <taxon>Streptophyta</taxon>
        <taxon>Embryophyta</taxon>
        <taxon>Tracheophyta</taxon>
        <taxon>Spermatophyta</taxon>
        <taxon>Magnoliopsida</taxon>
        <taxon>eudicotyledons</taxon>
        <taxon>Gunneridae</taxon>
        <taxon>Pentapetalae</taxon>
        <taxon>asterids</taxon>
        <taxon>lamiids</taxon>
        <taxon>Gentianales</taxon>
        <taxon>Apocynaceae</taxon>
        <taxon>Rauvolfioideae</taxon>
        <taxon>Vinceae</taxon>
        <taxon>Catharanthinae</taxon>
        <taxon>Catharanthus</taxon>
    </lineage>
</organism>
<proteinExistence type="predicted"/>
<reference evidence="2" key="1">
    <citation type="journal article" date="2023" name="Nat. Plants">
        <title>Single-cell RNA sequencing provides a high-resolution roadmap for understanding the multicellular compartmentation of specialized metabolism.</title>
        <authorList>
            <person name="Sun S."/>
            <person name="Shen X."/>
            <person name="Li Y."/>
            <person name="Li Y."/>
            <person name="Wang S."/>
            <person name="Li R."/>
            <person name="Zhang H."/>
            <person name="Shen G."/>
            <person name="Guo B."/>
            <person name="Wei J."/>
            <person name="Xu J."/>
            <person name="St-Pierre B."/>
            <person name="Chen S."/>
            <person name="Sun C."/>
        </authorList>
    </citation>
    <scope>NUCLEOTIDE SEQUENCE [LARGE SCALE GENOMIC DNA]</scope>
</reference>
<gene>
    <name evidence="1" type="ORF">M9H77_23262</name>
</gene>
<accession>A0ACC0AST6</accession>
<sequence length="119" mass="13173">MMRPVTSRICSYILFGRRGCPLDLDVTSQGTVGRLGNTKKQAWKSLKLKKPDIPSTIPSLPDLLSTVGSGLSSPVGLRKLKTLTLYKNPLLACEKGKFKKPLNENIVRIVLMMFIKDIS</sequence>
<dbReference type="Proteomes" id="UP001060085">
    <property type="component" value="Linkage Group LG05"/>
</dbReference>
<name>A0ACC0AST6_CATRO</name>
<comment type="caution">
    <text evidence="1">The sequence shown here is derived from an EMBL/GenBank/DDBJ whole genome shotgun (WGS) entry which is preliminary data.</text>
</comment>
<dbReference type="EMBL" id="CM044705">
    <property type="protein sequence ID" value="KAI5663939.1"/>
    <property type="molecule type" value="Genomic_DNA"/>
</dbReference>
<keyword evidence="2" id="KW-1185">Reference proteome</keyword>
<protein>
    <submittedName>
        <fullName evidence="1">Uncharacterized protein</fullName>
    </submittedName>
</protein>
<evidence type="ECO:0000313" key="1">
    <source>
        <dbReference type="EMBL" id="KAI5663939.1"/>
    </source>
</evidence>
<evidence type="ECO:0000313" key="2">
    <source>
        <dbReference type="Proteomes" id="UP001060085"/>
    </source>
</evidence>